<evidence type="ECO:0000313" key="3">
    <source>
        <dbReference type="EMBL" id="PIO70804.1"/>
    </source>
</evidence>
<protein>
    <submittedName>
        <fullName evidence="3">SAC3/GANP family protein</fullName>
    </submittedName>
</protein>
<dbReference type="PANTHER" id="PTHR12436:SF4">
    <property type="entry name" value="LEUKOCYTE RECEPTOR CLUSTER MEMBER 8"/>
    <property type="match status" value="1"/>
</dbReference>
<feature type="compositionally biased region" description="Low complexity" evidence="1">
    <location>
        <begin position="43"/>
        <end position="52"/>
    </location>
</feature>
<dbReference type="EMBL" id="KZ346154">
    <property type="protein sequence ID" value="PIO70804.1"/>
    <property type="molecule type" value="Genomic_DNA"/>
</dbReference>
<dbReference type="Gene3D" id="1.25.40.990">
    <property type="match status" value="2"/>
</dbReference>
<name>A0A2G9UKL8_TELCI</name>
<dbReference type="Pfam" id="PF03399">
    <property type="entry name" value="SAC3_GANP"/>
    <property type="match status" value="1"/>
</dbReference>
<dbReference type="PANTHER" id="PTHR12436">
    <property type="entry name" value="80 KDA MCM3-ASSOCIATED PROTEIN"/>
    <property type="match status" value="1"/>
</dbReference>
<feature type="compositionally biased region" description="Low complexity" evidence="1">
    <location>
        <begin position="97"/>
        <end position="111"/>
    </location>
</feature>
<dbReference type="InterPro" id="IPR045107">
    <property type="entry name" value="SAC3/GANP/THP3"/>
</dbReference>
<gene>
    <name evidence="3" type="ORF">TELCIR_07324</name>
</gene>
<feature type="region of interest" description="Disordered" evidence="1">
    <location>
        <begin position="1"/>
        <end position="64"/>
    </location>
</feature>
<feature type="domain" description="SAC3/GANP/THP3 conserved" evidence="2">
    <location>
        <begin position="256"/>
        <end position="354"/>
    </location>
</feature>
<feature type="compositionally biased region" description="Basic and acidic residues" evidence="1">
    <location>
        <begin position="259"/>
        <end position="290"/>
    </location>
</feature>
<feature type="region of interest" description="Disordered" evidence="1">
    <location>
        <begin position="95"/>
        <end position="117"/>
    </location>
</feature>
<proteinExistence type="predicted"/>
<dbReference type="Proteomes" id="UP000230423">
    <property type="component" value="Unassembled WGS sequence"/>
</dbReference>
<keyword evidence="4" id="KW-1185">Reference proteome</keyword>
<dbReference type="AlphaFoldDB" id="A0A2G9UKL8"/>
<evidence type="ECO:0000313" key="4">
    <source>
        <dbReference type="Proteomes" id="UP000230423"/>
    </source>
</evidence>
<dbReference type="InterPro" id="IPR005062">
    <property type="entry name" value="SAC3/GANP/THP3_conserved"/>
</dbReference>
<organism evidence="3 4">
    <name type="scientific">Teladorsagia circumcincta</name>
    <name type="common">Brown stomach worm</name>
    <name type="synonym">Ostertagia circumcincta</name>
    <dbReference type="NCBI Taxonomy" id="45464"/>
    <lineage>
        <taxon>Eukaryota</taxon>
        <taxon>Metazoa</taxon>
        <taxon>Ecdysozoa</taxon>
        <taxon>Nematoda</taxon>
        <taxon>Chromadorea</taxon>
        <taxon>Rhabditida</taxon>
        <taxon>Rhabditina</taxon>
        <taxon>Rhabditomorpha</taxon>
        <taxon>Strongyloidea</taxon>
        <taxon>Trichostrongylidae</taxon>
        <taxon>Teladorsagia</taxon>
    </lineage>
</organism>
<reference evidence="3 4" key="1">
    <citation type="submission" date="2015-09" db="EMBL/GenBank/DDBJ databases">
        <title>Draft genome of the parasitic nematode Teladorsagia circumcincta isolate WARC Sus (inbred).</title>
        <authorList>
            <person name="Mitreva M."/>
        </authorList>
    </citation>
    <scope>NUCLEOTIDE SEQUENCE [LARGE SCALE GENOMIC DNA]</scope>
    <source>
        <strain evidence="3 4">S</strain>
    </source>
</reference>
<sequence length="442" mass="50368">MFPDGKDMLASIPMPGSAPPPPPSTEGNAAWEKAQQALKKIGTQTPTKSTNNQPPPPPPTSTSQAMNAHALMMQYYPWMAQQYGMQYPPAPNYATGYQQQSQQNYTTSSTNLPWNQPQQWTNAKQWNNRQPPQQQKQPQSRAPKKFTPFSLAARAPAPTAPKAAAQAPSVVSAQSPGGLGVMPDNVRRYVERAYLAAQCAEDRQKVQEYLEKRLRPLLQAGTTRAIDWDREPLPHERGYELPASWTPSTVSKKKSQKERKREAHLSKKEKRKQQNAEKQKKETTRWHVEEAPDPSQVRPPEVLEKSLENVKEKYRSKAPYRYLSDQLRSIRQDLTVQRVRNKFTVQVYEINARVALENKDREEFNKSAPKMCPYLMDLFVERERKAALVQVFKAFRPTISVSKVSEWLGMSESSLVEWLNLLEIECQVGGAIDCRVYATKTF</sequence>
<evidence type="ECO:0000259" key="2">
    <source>
        <dbReference type="Pfam" id="PF03399"/>
    </source>
</evidence>
<feature type="region of interest" description="Disordered" evidence="1">
    <location>
        <begin position="237"/>
        <end position="299"/>
    </location>
</feature>
<accession>A0A2G9UKL8</accession>
<dbReference type="OrthoDB" id="199574at2759"/>
<dbReference type="GO" id="GO:0005634">
    <property type="term" value="C:nucleus"/>
    <property type="evidence" value="ECO:0007669"/>
    <property type="project" value="TreeGrafter"/>
</dbReference>
<evidence type="ECO:0000256" key="1">
    <source>
        <dbReference type="SAM" id="MobiDB-lite"/>
    </source>
</evidence>